<dbReference type="GO" id="GO:0000978">
    <property type="term" value="F:RNA polymerase II cis-regulatory region sequence-specific DNA binding"/>
    <property type="evidence" value="ECO:0007669"/>
    <property type="project" value="TreeGrafter"/>
</dbReference>
<dbReference type="InterPro" id="IPR009057">
    <property type="entry name" value="Homeodomain-like_sf"/>
</dbReference>
<evidence type="ECO:0000259" key="8">
    <source>
        <dbReference type="PROSITE" id="PS50090"/>
    </source>
</evidence>
<dbReference type="PROSITE" id="PS51294">
    <property type="entry name" value="HTH_MYB"/>
    <property type="match status" value="2"/>
</dbReference>
<evidence type="ECO:0000256" key="1">
    <source>
        <dbReference type="ARBA" id="ARBA00004123"/>
    </source>
</evidence>
<dbReference type="InterPro" id="IPR017930">
    <property type="entry name" value="Myb_dom"/>
</dbReference>
<comment type="subcellular location">
    <subcellularLocation>
        <location evidence="1">Nucleus</location>
    </subcellularLocation>
</comment>
<dbReference type="Pfam" id="PF13921">
    <property type="entry name" value="Myb_DNA-bind_6"/>
    <property type="match status" value="1"/>
</dbReference>
<dbReference type="EMBL" id="JAXQNO010000001">
    <property type="protein sequence ID" value="KAK4804366.1"/>
    <property type="molecule type" value="Genomic_DNA"/>
</dbReference>
<feature type="compositionally biased region" description="Basic residues" evidence="7">
    <location>
        <begin position="131"/>
        <end position="141"/>
    </location>
</feature>
<dbReference type="GO" id="GO:0000981">
    <property type="term" value="F:DNA-binding transcription factor activity, RNA polymerase II-specific"/>
    <property type="evidence" value="ECO:0007669"/>
    <property type="project" value="TreeGrafter"/>
</dbReference>
<feature type="compositionally biased region" description="Basic and acidic residues" evidence="7">
    <location>
        <begin position="248"/>
        <end position="257"/>
    </location>
</feature>
<feature type="domain" description="Myb-like" evidence="8">
    <location>
        <begin position="27"/>
        <end position="73"/>
    </location>
</feature>
<protein>
    <submittedName>
        <fullName evidence="10">Uncharacterized protein</fullName>
    </submittedName>
</protein>
<evidence type="ECO:0000256" key="7">
    <source>
        <dbReference type="SAM" id="MobiDB-lite"/>
    </source>
</evidence>
<keyword evidence="5" id="KW-0804">Transcription</keyword>
<evidence type="ECO:0000313" key="10">
    <source>
        <dbReference type="EMBL" id="KAK4804366.1"/>
    </source>
</evidence>
<dbReference type="GO" id="GO:0005634">
    <property type="term" value="C:nucleus"/>
    <property type="evidence" value="ECO:0007669"/>
    <property type="project" value="UniProtKB-SubCell"/>
</dbReference>
<accession>A0AAN7N3F2</accession>
<dbReference type="InterPro" id="IPR050560">
    <property type="entry name" value="MYB_TF"/>
</dbReference>
<keyword evidence="3" id="KW-0805">Transcription regulation</keyword>
<feature type="compositionally biased region" description="Basic and acidic residues" evidence="7">
    <location>
        <begin position="272"/>
        <end position="284"/>
    </location>
</feature>
<reference evidence="10 11" key="1">
    <citation type="journal article" date="2023" name="Hortic Res">
        <title>Pangenome of water caltrop reveals structural variations and asymmetric subgenome divergence after allopolyploidization.</title>
        <authorList>
            <person name="Zhang X."/>
            <person name="Chen Y."/>
            <person name="Wang L."/>
            <person name="Yuan Y."/>
            <person name="Fang M."/>
            <person name="Shi L."/>
            <person name="Lu R."/>
            <person name="Comes H.P."/>
            <person name="Ma Y."/>
            <person name="Chen Y."/>
            <person name="Huang G."/>
            <person name="Zhou Y."/>
            <person name="Zheng Z."/>
            <person name="Qiu Y."/>
        </authorList>
    </citation>
    <scope>NUCLEOTIDE SEQUENCE [LARGE SCALE GENOMIC DNA]</scope>
    <source>
        <strain evidence="10">F231</strain>
    </source>
</reference>
<feature type="domain" description="HTH myb-type" evidence="9">
    <location>
        <begin position="27"/>
        <end position="73"/>
    </location>
</feature>
<gene>
    <name evidence="10" type="ORF">SAY86_004183</name>
</gene>
<sequence>MDETSGSGCNFSNSRDEGNMAGSCCPRGHWRPAEDEKLRMLVEKHGAQNWNSIAEKLEGRSGKSCRLRWFNQLDPRINRKPFTDEEEERLLAAHRIHGNKWSLIARLFPGRTDNAVKNQWHVIMARRQREKSKKICRKRSARSPARDSSITDDVSNGAILLLQQAQRNLGSEIQVYDSSFGSFDFRNPSKESSSLSLSFSYKDRVLVNRGGGGQSISRFDHNSNGPISRSLRYGFGSNKNITGNPYDRTMRSCHHGDNGSSANKSSSSMDPPLHDQVHRDDSSLGSLKHEGVPFIDFLGSRWTWPRLLGPPCLPDP</sequence>
<name>A0AAN7N3F2_TRANT</name>
<evidence type="ECO:0000256" key="2">
    <source>
        <dbReference type="ARBA" id="ARBA00022737"/>
    </source>
</evidence>
<dbReference type="PROSITE" id="PS50090">
    <property type="entry name" value="MYB_LIKE"/>
    <property type="match status" value="2"/>
</dbReference>
<keyword evidence="6" id="KW-0539">Nucleus</keyword>
<dbReference type="Gene3D" id="1.10.10.60">
    <property type="entry name" value="Homeodomain-like"/>
    <property type="match status" value="2"/>
</dbReference>
<keyword evidence="2" id="KW-0677">Repeat</keyword>
<keyword evidence="4" id="KW-0238">DNA-binding</keyword>
<evidence type="ECO:0000256" key="6">
    <source>
        <dbReference type="ARBA" id="ARBA00023242"/>
    </source>
</evidence>
<evidence type="ECO:0000313" key="11">
    <source>
        <dbReference type="Proteomes" id="UP001346149"/>
    </source>
</evidence>
<dbReference type="FunFam" id="1.10.10.60:FF:000060">
    <property type="entry name" value="MYB transcription factor"/>
    <property type="match status" value="1"/>
</dbReference>
<feature type="region of interest" description="Disordered" evidence="7">
    <location>
        <begin position="131"/>
        <end position="150"/>
    </location>
</feature>
<dbReference type="SMART" id="SM00717">
    <property type="entry name" value="SANT"/>
    <property type="match status" value="2"/>
</dbReference>
<dbReference type="PANTHER" id="PTHR45614">
    <property type="entry name" value="MYB PROTEIN-RELATED"/>
    <property type="match status" value="1"/>
</dbReference>
<evidence type="ECO:0000256" key="5">
    <source>
        <dbReference type="ARBA" id="ARBA00023163"/>
    </source>
</evidence>
<feature type="domain" description="Myb-like" evidence="8">
    <location>
        <begin position="74"/>
        <end position="124"/>
    </location>
</feature>
<dbReference type="InterPro" id="IPR001005">
    <property type="entry name" value="SANT/Myb"/>
</dbReference>
<keyword evidence="11" id="KW-1185">Reference proteome</keyword>
<feature type="domain" description="HTH myb-type" evidence="9">
    <location>
        <begin position="74"/>
        <end position="128"/>
    </location>
</feature>
<dbReference type="PANTHER" id="PTHR45614:SF221">
    <property type="entry name" value="MYB DOMAIN PROTEIN 110"/>
    <property type="match status" value="1"/>
</dbReference>
<feature type="region of interest" description="Disordered" evidence="7">
    <location>
        <begin position="244"/>
        <end position="284"/>
    </location>
</feature>
<evidence type="ECO:0000256" key="4">
    <source>
        <dbReference type="ARBA" id="ARBA00023125"/>
    </source>
</evidence>
<organism evidence="10 11">
    <name type="scientific">Trapa natans</name>
    <name type="common">Water chestnut</name>
    <dbReference type="NCBI Taxonomy" id="22666"/>
    <lineage>
        <taxon>Eukaryota</taxon>
        <taxon>Viridiplantae</taxon>
        <taxon>Streptophyta</taxon>
        <taxon>Embryophyta</taxon>
        <taxon>Tracheophyta</taxon>
        <taxon>Spermatophyta</taxon>
        <taxon>Magnoliopsida</taxon>
        <taxon>eudicotyledons</taxon>
        <taxon>Gunneridae</taxon>
        <taxon>Pentapetalae</taxon>
        <taxon>rosids</taxon>
        <taxon>malvids</taxon>
        <taxon>Myrtales</taxon>
        <taxon>Lythraceae</taxon>
        <taxon>Trapa</taxon>
    </lineage>
</organism>
<dbReference type="AlphaFoldDB" id="A0AAN7N3F2"/>
<dbReference type="CDD" id="cd00167">
    <property type="entry name" value="SANT"/>
    <property type="match status" value="2"/>
</dbReference>
<comment type="caution">
    <text evidence="10">The sequence shown here is derived from an EMBL/GenBank/DDBJ whole genome shotgun (WGS) entry which is preliminary data.</text>
</comment>
<evidence type="ECO:0000259" key="9">
    <source>
        <dbReference type="PROSITE" id="PS51294"/>
    </source>
</evidence>
<dbReference type="Proteomes" id="UP001346149">
    <property type="component" value="Unassembled WGS sequence"/>
</dbReference>
<evidence type="ECO:0000256" key="3">
    <source>
        <dbReference type="ARBA" id="ARBA00023015"/>
    </source>
</evidence>
<dbReference type="SUPFAM" id="SSF46689">
    <property type="entry name" value="Homeodomain-like"/>
    <property type="match status" value="1"/>
</dbReference>
<proteinExistence type="predicted"/>